<sequence length="291" mass="32407">MYELIYKNSEGSLISFGVQPPFTVKSKTGFGAVENKIITEEQYGLDGVIKVSERLDKRDLTIKGEIIARGTKDLFNLQHEMIKTLNPKTPGTLIYRVFDREFQIDVLVVKAPDLPDPAKNITQAFTCTFLALDPYWSDMSKYNTLIPLAVATKKHMWPLEITKGYEFATLKSGEIVPVTNDGDVSVGGTFYFSLGAEATDPEVYNVITQEFFRFKGSFEAGTKFKLVTTRGQKEAIMTDPNGVESNAMPLRDPNSTFLQLEKGDNYFQVKATTGIGNVIVQLDFRPLVGGV</sequence>
<evidence type="ECO:0000259" key="1">
    <source>
        <dbReference type="Pfam" id="PF05709"/>
    </source>
</evidence>
<comment type="caution">
    <text evidence="3">The sequence shown here is derived from an EMBL/GenBank/DDBJ whole genome shotgun (WGS) entry which is preliminary data.</text>
</comment>
<gene>
    <name evidence="3" type="ORF">DAI13_01655</name>
    <name evidence="4" type="ORF">NCTC13379_00241</name>
</gene>
<dbReference type="EMBL" id="UGIX01000001">
    <property type="protein sequence ID" value="STP63426.1"/>
    <property type="molecule type" value="Genomic_DNA"/>
</dbReference>
<dbReference type="RefSeq" id="WP_010714198.1">
    <property type="nucleotide sequence ID" value="NZ_CP039296.1"/>
</dbReference>
<feature type="domain" description="Siphovirus-type tail component C-terminal" evidence="2">
    <location>
        <begin position="181"/>
        <end position="273"/>
    </location>
</feature>
<evidence type="ECO:0000313" key="3">
    <source>
        <dbReference type="EMBL" id="PTN76526.1"/>
    </source>
</evidence>
<accession>A0A855UF79</accession>
<name>A0A855UF79_ENTFL</name>
<evidence type="ECO:0000313" key="5">
    <source>
        <dbReference type="Proteomes" id="UP000244140"/>
    </source>
</evidence>
<dbReference type="Proteomes" id="UP000254396">
    <property type="component" value="Unassembled WGS sequence"/>
</dbReference>
<reference evidence="4 6" key="2">
    <citation type="submission" date="2018-06" db="EMBL/GenBank/DDBJ databases">
        <authorList>
            <consortium name="Pathogen Informatics"/>
            <person name="Doyle S."/>
        </authorList>
    </citation>
    <scope>NUCLEOTIDE SEQUENCE [LARGE SCALE GENOMIC DNA]</scope>
    <source>
        <strain evidence="4 6">NCTC13379</strain>
    </source>
</reference>
<dbReference type="AlphaFoldDB" id="A0A855UF79"/>
<dbReference type="Gene3D" id="2.40.30.200">
    <property type="match status" value="1"/>
</dbReference>
<organism evidence="3 5">
    <name type="scientific">Enterococcus faecalis</name>
    <name type="common">Streptococcus faecalis</name>
    <dbReference type="NCBI Taxonomy" id="1351"/>
    <lineage>
        <taxon>Bacteria</taxon>
        <taxon>Bacillati</taxon>
        <taxon>Bacillota</taxon>
        <taxon>Bacilli</taxon>
        <taxon>Lactobacillales</taxon>
        <taxon>Enterococcaceae</taxon>
        <taxon>Enterococcus</taxon>
    </lineage>
</organism>
<dbReference type="Gene3D" id="2.60.120.860">
    <property type="match status" value="1"/>
</dbReference>
<evidence type="ECO:0000313" key="4">
    <source>
        <dbReference type="EMBL" id="STP63426.1"/>
    </source>
</evidence>
<dbReference type="InterPro" id="IPR054738">
    <property type="entry name" value="Siphovirus-type_tail_C"/>
</dbReference>
<evidence type="ECO:0000259" key="2">
    <source>
        <dbReference type="Pfam" id="PF22768"/>
    </source>
</evidence>
<dbReference type="EMBL" id="PZZH01000001">
    <property type="protein sequence ID" value="PTN76526.1"/>
    <property type="molecule type" value="Genomic_DNA"/>
</dbReference>
<dbReference type="Pfam" id="PF05709">
    <property type="entry name" value="Sipho_tail"/>
    <property type="match status" value="1"/>
</dbReference>
<dbReference type="InterPro" id="IPR008841">
    <property type="entry name" value="Siphovirus-type_tail_N"/>
</dbReference>
<dbReference type="Proteomes" id="UP000244140">
    <property type="component" value="Unassembled WGS sequence"/>
</dbReference>
<proteinExistence type="predicted"/>
<reference evidence="3 5" key="1">
    <citation type="submission" date="2018-04" db="EMBL/GenBank/DDBJ databases">
        <authorList>
            <person name="Van Tyne D."/>
        </authorList>
    </citation>
    <scope>NUCLEOTIDE SEQUENCE [LARGE SCALE GENOMIC DNA]</scope>
    <source>
        <strain evidence="3 5">B2535</strain>
    </source>
</reference>
<dbReference type="Pfam" id="PF22768">
    <property type="entry name" value="SPP1_Dit"/>
    <property type="match status" value="1"/>
</dbReference>
<protein>
    <submittedName>
        <fullName evidence="3">Phage tail family protein</fullName>
    </submittedName>
    <submittedName>
        <fullName evidence="4">Phage-related protein</fullName>
    </submittedName>
</protein>
<evidence type="ECO:0000313" key="6">
    <source>
        <dbReference type="Proteomes" id="UP000254396"/>
    </source>
</evidence>
<feature type="domain" description="Siphovirus-type tail component RIFT-related" evidence="1">
    <location>
        <begin position="10"/>
        <end position="130"/>
    </location>
</feature>